<gene>
    <name evidence="5" type="ORF">Mgra_00008539</name>
</gene>
<evidence type="ECO:0000313" key="6">
    <source>
        <dbReference type="Proteomes" id="UP000605970"/>
    </source>
</evidence>
<dbReference type="GO" id="GO:0005525">
    <property type="term" value="F:GTP binding"/>
    <property type="evidence" value="ECO:0007669"/>
    <property type="project" value="UniProtKB-KW"/>
</dbReference>
<keyword evidence="2" id="KW-0547">Nucleotide-binding</keyword>
<accession>A0A8S9ZFE7</accession>
<evidence type="ECO:0000259" key="4">
    <source>
        <dbReference type="PROSITE" id="PS51722"/>
    </source>
</evidence>
<dbReference type="OrthoDB" id="342024at2759"/>
<dbReference type="Proteomes" id="UP000605970">
    <property type="component" value="Unassembled WGS sequence"/>
</dbReference>
<dbReference type="GO" id="GO:0003924">
    <property type="term" value="F:GTPase activity"/>
    <property type="evidence" value="ECO:0007669"/>
    <property type="project" value="InterPro"/>
</dbReference>
<dbReference type="PROSITE" id="PS51722">
    <property type="entry name" value="G_TR_2"/>
    <property type="match status" value="1"/>
</dbReference>
<dbReference type="AlphaFoldDB" id="A0A8S9ZFE7"/>
<keyword evidence="6" id="KW-1185">Reference proteome</keyword>
<dbReference type="EMBL" id="JABEBT010000114">
    <property type="protein sequence ID" value="KAF7631212.1"/>
    <property type="molecule type" value="Genomic_DNA"/>
</dbReference>
<dbReference type="Gene3D" id="3.40.50.300">
    <property type="entry name" value="P-loop containing nucleotide triphosphate hydrolases"/>
    <property type="match status" value="1"/>
</dbReference>
<proteinExistence type="predicted"/>
<protein>
    <submittedName>
        <fullName evidence="5">Tr-type G domain-containing protein</fullName>
    </submittedName>
</protein>
<evidence type="ECO:0000256" key="3">
    <source>
        <dbReference type="ARBA" id="ARBA00023134"/>
    </source>
</evidence>
<evidence type="ECO:0000256" key="2">
    <source>
        <dbReference type="ARBA" id="ARBA00022741"/>
    </source>
</evidence>
<dbReference type="InterPro" id="IPR027417">
    <property type="entry name" value="P-loop_NTPase"/>
</dbReference>
<comment type="caution">
    <text evidence="5">The sequence shown here is derived from an EMBL/GenBank/DDBJ whole genome shotgun (WGS) entry which is preliminary data.</text>
</comment>
<dbReference type="PANTHER" id="PTHR23115">
    <property type="entry name" value="TRANSLATION FACTOR"/>
    <property type="match status" value="1"/>
</dbReference>
<sequence length="196" mass="22285">MISGAAQADIAVLVISARRGEFETGFDRGGQTREHAMLAKTIGVKHLIILVNKMDDPTVNWDIARYNEIQEKLTPYLRKCGFSKQDFTYMPCSGLTGSFLKERPSSDICSWYTGLCFLDYLDALPPIKRDFEGPTRAIVANKFSDMGTIVVGKLESGMITKGQQMLLMPNQYLFKYFLVWLMKQKQNKFMLVIVFN</sequence>
<organism evidence="5 6">
    <name type="scientific">Meloidogyne graminicola</name>
    <dbReference type="NCBI Taxonomy" id="189291"/>
    <lineage>
        <taxon>Eukaryota</taxon>
        <taxon>Metazoa</taxon>
        <taxon>Ecdysozoa</taxon>
        <taxon>Nematoda</taxon>
        <taxon>Chromadorea</taxon>
        <taxon>Rhabditida</taxon>
        <taxon>Tylenchina</taxon>
        <taxon>Tylenchomorpha</taxon>
        <taxon>Tylenchoidea</taxon>
        <taxon>Meloidogynidae</taxon>
        <taxon>Meloidogyninae</taxon>
        <taxon>Meloidogyne</taxon>
    </lineage>
</organism>
<feature type="domain" description="Tr-type G" evidence="4">
    <location>
        <begin position="1"/>
        <end position="135"/>
    </location>
</feature>
<dbReference type="InterPro" id="IPR050100">
    <property type="entry name" value="TRAFAC_GTPase_members"/>
</dbReference>
<keyword evidence="1" id="KW-0597">Phosphoprotein</keyword>
<evidence type="ECO:0000313" key="5">
    <source>
        <dbReference type="EMBL" id="KAF7631212.1"/>
    </source>
</evidence>
<name>A0A8S9ZFE7_9BILA</name>
<keyword evidence="3" id="KW-0342">GTP-binding</keyword>
<reference evidence="5" key="1">
    <citation type="journal article" date="2020" name="Ecol. Evol.">
        <title>Genome structure and content of the rice root-knot nematode (Meloidogyne graminicola).</title>
        <authorList>
            <person name="Phan N.T."/>
            <person name="Danchin E.G.J."/>
            <person name="Klopp C."/>
            <person name="Perfus-Barbeoch L."/>
            <person name="Kozlowski D.K."/>
            <person name="Koutsovoulos G.D."/>
            <person name="Lopez-Roques C."/>
            <person name="Bouchez O."/>
            <person name="Zahm M."/>
            <person name="Besnard G."/>
            <person name="Bellafiore S."/>
        </authorList>
    </citation>
    <scope>NUCLEOTIDE SEQUENCE</scope>
    <source>
        <strain evidence="5">VN-18</strain>
    </source>
</reference>
<evidence type="ECO:0000256" key="1">
    <source>
        <dbReference type="ARBA" id="ARBA00022553"/>
    </source>
</evidence>
<dbReference type="Pfam" id="PF00009">
    <property type="entry name" value="GTP_EFTU"/>
    <property type="match status" value="1"/>
</dbReference>
<dbReference type="SUPFAM" id="SSF52540">
    <property type="entry name" value="P-loop containing nucleoside triphosphate hydrolases"/>
    <property type="match status" value="1"/>
</dbReference>
<dbReference type="InterPro" id="IPR009000">
    <property type="entry name" value="Transl_B-barrel_sf"/>
</dbReference>
<dbReference type="SUPFAM" id="SSF50447">
    <property type="entry name" value="Translation proteins"/>
    <property type="match status" value="1"/>
</dbReference>
<dbReference type="InterPro" id="IPR000795">
    <property type="entry name" value="T_Tr_GTP-bd_dom"/>
</dbReference>
<dbReference type="Gene3D" id="2.40.30.10">
    <property type="entry name" value="Translation factors"/>
    <property type="match status" value="1"/>
</dbReference>